<comment type="caution">
    <text evidence="1">The sequence shown here is derived from an EMBL/GenBank/DDBJ whole genome shotgun (WGS) entry which is preliminary data.</text>
</comment>
<sequence>MNLSLYVGRPVVLCGLAENAKSGAILVCGPRSHVYVEGVRRWPDEHVHRAFEVRGVLDEVGDDAAPSAQGERRHRQGVRRYFIVRDVTVDLVPRPSEGR</sequence>
<dbReference type="EMBL" id="RFFH01000014">
    <property type="protein sequence ID" value="RMI29519.1"/>
    <property type="molecule type" value="Genomic_DNA"/>
</dbReference>
<evidence type="ECO:0000313" key="1">
    <source>
        <dbReference type="EMBL" id="RMI29519.1"/>
    </source>
</evidence>
<dbReference type="RefSeq" id="WP_122190753.1">
    <property type="nucleotide sequence ID" value="NZ_RFFH01000014.1"/>
</dbReference>
<gene>
    <name evidence="1" type="ORF">EBN03_25970</name>
</gene>
<dbReference type="OrthoDB" id="4555153at2"/>
<reference evidence="1 2" key="1">
    <citation type="submission" date="2018-10" db="EMBL/GenBank/DDBJ databases">
        <title>Isolation from cow dung.</title>
        <authorList>
            <person name="Ling L."/>
        </authorList>
    </citation>
    <scope>NUCLEOTIDE SEQUENCE [LARGE SCALE GENOMIC DNA]</scope>
    <source>
        <strain evidence="1 2">NEAU-LL90</strain>
    </source>
</reference>
<organism evidence="1 2">
    <name type="scientific">Nocardia stercoris</name>
    <dbReference type="NCBI Taxonomy" id="2483361"/>
    <lineage>
        <taxon>Bacteria</taxon>
        <taxon>Bacillati</taxon>
        <taxon>Actinomycetota</taxon>
        <taxon>Actinomycetes</taxon>
        <taxon>Mycobacteriales</taxon>
        <taxon>Nocardiaceae</taxon>
        <taxon>Nocardia</taxon>
    </lineage>
</organism>
<dbReference type="Proteomes" id="UP000279275">
    <property type="component" value="Unassembled WGS sequence"/>
</dbReference>
<protein>
    <submittedName>
        <fullName evidence="1">Uncharacterized protein</fullName>
    </submittedName>
</protein>
<keyword evidence="2" id="KW-1185">Reference proteome</keyword>
<dbReference type="AlphaFoldDB" id="A0A3M2KVM2"/>
<accession>A0A3M2KVM2</accession>
<name>A0A3M2KVM2_9NOCA</name>
<evidence type="ECO:0000313" key="2">
    <source>
        <dbReference type="Proteomes" id="UP000279275"/>
    </source>
</evidence>
<proteinExistence type="predicted"/>